<gene>
    <name evidence="3" type="ORF">SSX86_014156</name>
</gene>
<reference evidence="3 4" key="1">
    <citation type="submission" date="2024-04" db="EMBL/GenBank/DDBJ databases">
        <title>The reference genome of an endangered Asteraceae, Deinandra increscens subsp. villosa, native to the Central Coast of California.</title>
        <authorList>
            <person name="Guilliams M."/>
            <person name="Hasenstab-Lehman K."/>
            <person name="Meyer R."/>
            <person name="Mcevoy S."/>
        </authorList>
    </citation>
    <scope>NUCLEOTIDE SEQUENCE [LARGE SCALE GENOMIC DNA]</scope>
    <source>
        <tissue evidence="3">Leaf</tissue>
    </source>
</reference>
<dbReference type="PANTHER" id="PTHR35278">
    <property type="entry name" value="TRANSMEMBRANE PROTEIN-RELATED"/>
    <property type="match status" value="1"/>
</dbReference>
<feature type="compositionally biased region" description="Acidic residues" evidence="1">
    <location>
        <begin position="233"/>
        <end position="242"/>
    </location>
</feature>
<dbReference type="Proteomes" id="UP001408789">
    <property type="component" value="Unassembled WGS sequence"/>
</dbReference>
<proteinExistence type="predicted"/>
<dbReference type="PANTHER" id="PTHR35278:SF1">
    <property type="entry name" value="F8K7.16"/>
    <property type="match status" value="1"/>
</dbReference>
<keyword evidence="2" id="KW-1133">Transmembrane helix</keyword>
<keyword evidence="2" id="KW-0812">Transmembrane</keyword>
<protein>
    <submittedName>
        <fullName evidence="3">Uncharacterized protein</fullName>
    </submittedName>
</protein>
<name>A0AAP0D906_9ASTR</name>
<feature type="region of interest" description="Disordered" evidence="1">
    <location>
        <begin position="185"/>
        <end position="242"/>
    </location>
</feature>
<organism evidence="3 4">
    <name type="scientific">Deinandra increscens subsp. villosa</name>
    <dbReference type="NCBI Taxonomy" id="3103831"/>
    <lineage>
        <taxon>Eukaryota</taxon>
        <taxon>Viridiplantae</taxon>
        <taxon>Streptophyta</taxon>
        <taxon>Embryophyta</taxon>
        <taxon>Tracheophyta</taxon>
        <taxon>Spermatophyta</taxon>
        <taxon>Magnoliopsida</taxon>
        <taxon>eudicotyledons</taxon>
        <taxon>Gunneridae</taxon>
        <taxon>Pentapetalae</taxon>
        <taxon>asterids</taxon>
        <taxon>campanulids</taxon>
        <taxon>Asterales</taxon>
        <taxon>Asteraceae</taxon>
        <taxon>Asteroideae</taxon>
        <taxon>Heliantheae alliance</taxon>
        <taxon>Madieae</taxon>
        <taxon>Madiinae</taxon>
        <taxon>Deinandra</taxon>
    </lineage>
</organism>
<dbReference type="AlphaFoldDB" id="A0AAP0D906"/>
<sequence>MGNPITWLVSGTGHVIGSIFGHPLEFLSGKSCSSVCGPTWDLECYIENFCIQHLLKFFAVSFLFYLVMLFFYFLYKLRIFHCIFKTSFKLFWACFSTVFTFWERVCTILYNVLYNVHERRKQYKRDIEMAADMSNISYEEDADMETSISYHNEHYRRMRKRSWSGHHKRTLVRKSLKARNHRVHVGVDSVNPTKRKHIKHDDVRVIRTSSFAKKGPRHKRSKHQNRRQRDENIDTEDINDEI</sequence>
<feature type="transmembrane region" description="Helical" evidence="2">
    <location>
        <begin position="54"/>
        <end position="75"/>
    </location>
</feature>
<evidence type="ECO:0000313" key="4">
    <source>
        <dbReference type="Proteomes" id="UP001408789"/>
    </source>
</evidence>
<accession>A0AAP0D906</accession>
<evidence type="ECO:0000256" key="1">
    <source>
        <dbReference type="SAM" id="MobiDB-lite"/>
    </source>
</evidence>
<feature type="compositionally biased region" description="Basic residues" evidence="1">
    <location>
        <begin position="214"/>
        <end position="226"/>
    </location>
</feature>
<evidence type="ECO:0000256" key="2">
    <source>
        <dbReference type="SAM" id="Phobius"/>
    </source>
</evidence>
<keyword evidence="4" id="KW-1185">Reference proteome</keyword>
<dbReference type="EMBL" id="JBCNJP010000015">
    <property type="protein sequence ID" value="KAK9066833.1"/>
    <property type="molecule type" value="Genomic_DNA"/>
</dbReference>
<comment type="caution">
    <text evidence="3">The sequence shown here is derived from an EMBL/GenBank/DDBJ whole genome shotgun (WGS) entry which is preliminary data.</text>
</comment>
<feature type="transmembrane region" description="Helical" evidence="2">
    <location>
        <begin position="90"/>
        <end position="114"/>
    </location>
</feature>
<evidence type="ECO:0000313" key="3">
    <source>
        <dbReference type="EMBL" id="KAK9066833.1"/>
    </source>
</evidence>
<keyword evidence="2" id="KW-0472">Membrane</keyword>